<organism evidence="2 3">
    <name type="scientific">Punica granatum</name>
    <name type="common">Pomegranate</name>
    <dbReference type="NCBI Taxonomy" id="22663"/>
    <lineage>
        <taxon>Eukaryota</taxon>
        <taxon>Viridiplantae</taxon>
        <taxon>Streptophyta</taxon>
        <taxon>Embryophyta</taxon>
        <taxon>Tracheophyta</taxon>
        <taxon>Spermatophyta</taxon>
        <taxon>Magnoliopsida</taxon>
        <taxon>eudicotyledons</taxon>
        <taxon>Gunneridae</taxon>
        <taxon>Pentapetalae</taxon>
        <taxon>rosids</taxon>
        <taxon>malvids</taxon>
        <taxon>Myrtales</taxon>
        <taxon>Lythraceae</taxon>
        <taxon>Punica</taxon>
    </lineage>
</organism>
<feature type="region of interest" description="Disordered" evidence="1">
    <location>
        <begin position="57"/>
        <end position="78"/>
    </location>
</feature>
<sequence length="141" mass="15586">MSADGVMMISILGQGRERSILTVNTPFWPTGFPHKDSRLKLGTLFIARAPGVRSINKLTAPQNGSTGAQGRPGPGNKLQTTFWSSARSPEVRFSDHERFPVNLRVFPRKAETTTRVSEYLTIISNHLKACRARRENPGQGP</sequence>
<accession>A0A2I0KLZ2</accession>
<comment type="caution">
    <text evidence="2">The sequence shown here is derived from an EMBL/GenBank/DDBJ whole genome shotgun (WGS) entry which is preliminary data.</text>
</comment>
<reference evidence="2 3" key="1">
    <citation type="submission" date="2017-11" db="EMBL/GenBank/DDBJ databases">
        <title>De-novo sequencing of pomegranate (Punica granatum L.) genome.</title>
        <authorList>
            <person name="Akparov Z."/>
            <person name="Amiraslanov A."/>
            <person name="Hajiyeva S."/>
            <person name="Abbasov M."/>
            <person name="Kaur K."/>
            <person name="Hamwieh A."/>
            <person name="Solovyev V."/>
            <person name="Salamov A."/>
            <person name="Braich B."/>
            <person name="Kosarev P."/>
            <person name="Mahmoud A."/>
            <person name="Hajiyev E."/>
            <person name="Babayeva S."/>
            <person name="Izzatullayeva V."/>
            <person name="Mammadov A."/>
            <person name="Mammadov A."/>
            <person name="Sharifova S."/>
            <person name="Ojaghi J."/>
            <person name="Eynullazada K."/>
            <person name="Bayramov B."/>
            <person name="Abdulazimova A."/>
            <person name="Shahmuradov I."/>
        </authorList>
    </citation>
    <scope>NUCLEOTIDE SEQUENCE [LARGE SCALE GENOMIC DNA]</scope>
    <source>
        <strain evidence="3">cv. AG2017</strain>
        <tissue evidence="2">Leaf</tissue>
    </source>
</reference>
<evidence type="ECO:0000256" key="1">
    <source>
        <dbReference type="SAM" id="MobiDB-lite"/>
    </source>
</evidence>
<dbReference type="AlphaFoldDB" id="A0A2I0KLZ2"/>
<name>A0A2I0KLZ2_PUNGR</name>
<evidence type="ECO:0000313" key="2">
    <source>
        <dbReference type="EMBL" id="PKI69504.1"/>
    </source>
</evidence>
<protein>
    <submittedName>
        <fullName evidence="2">Uncharacterized protein</fullName>
    </submittedName>
</protein>
<proteinExistence type="predicted"/>
<feature type="compositionally biased region" description="Polar residues" evidence="1">
    <location>
        <begin position="57"/>
        <end position="68"/>
    </location>
</feature>
<evidence type="ECO:0000313" key="3">
    <source>
        <dbReference type="Proteomes" id="UP000233551"/>
    </source>
</evidence>
<gene>
    <name evidence="2" type="ORF">CRG98_010107</name>
</gene>
<keyword evidence="3" id="KW-1185">Reference proteome</keyword>
<dbReference type="EMBL" id="PGOL01000498">
    <property type="protein sequence ID" value="PKI69504.1"/>
    <property type="molecule type" value="Genomic_DNA"/>
</dbReference>
<dbReference type="Proteomes" id="UP000233551">
    <property type="component" value="Unassembled WGS sequence"/>
</dbReference>